<reference evidence="1" key="1">
    <citation type="submission" date="2011-09" db="EMBL/GenBank/DDBJ databases">
        <title>The permanent draft genome of Mucilaginibacter paludis DSM 18603.</title>
        <authorList>
            <consortium name="US DOE Joint Genome Institute (JGI-PGF)"/>
            <person name="Lucas S."/>
            <person name="Han J."/>
            <person name="Lapidus A."/>
            <person name="Bruce D."/>
            <person name="Goodwin L."/>
            <person name="Pitluck S."/>
            <person name="Peters L."/>
            <person name="Kyrpides N."/>
            <person name="Mavromatis K."/>
            <person name="Ivanova N."/>
            <person name="Mikhailova N."/>
            <person name="Held B."/>
            <person name="Detter J.C."/>
            <person name="Tapia R."/>
            <person name="Han C."/>
            <person name="Land M."/>
            <person name="Hauser L."/>
            <person name="Markowitz V."/>
            <person name="Cheng J.-F."/>
            <person name="Hugenholtz P."/>
            <person name="Woyke T."/>
            <person name="Wu D."/>
            <person name="Tindall B."/>
            <person name="Brambilla E."/>
            <person name="Klenk H.-P."/>
            <person name="Eisen J.A."/>
        </authorList>
    </citation>
    <scope>NUCLEOTIDE SEQUENCE [LARGE SCALE GENOMIC DNA]</scope>
    <source>
        <strain evidence="1">DSM 18603</strain>
    </source>
</reference>
<evidence type="ECO:0000313" key="2">
    <source>
        <dbReference type="Proteomes" id="UP000002774"/>
    </source>
</evidence>
<dbReference type="HOGENOM" id="CLU_2193980_0_0_10"/>
<evidence type="ECO:0000313" key="1">
    <source>
        <dbReference type="EMBL" id="EHQ29159.1"/>
    </source>
</evidence>
<dbReference type="AlphaFoldDB" id="H1YAN9"/>
<keyword evidence="2" id="KW-1185">Reference proteome</keyword>
<protein>
    <submittedName>
        <fullName evidence="1">Uncharacterized protein</fullName>
    </submittedName>
</protein>
<gene>
    <name evidence="1" type="ORF">Mucpa_5081</name>
</gene>
<dbReference type="Proteomes" id="UP000002774">
    <property type="component" value="Chromosome"/>
</dbReference>
<dbReference type="RefSeq" id="WP_008510192.1">
    <property type="nucleotide sequence ID" value="NZ_CM001403.1"/>
</dbReference>
<sequence length="108" mass="12398">MKRIRSYRPLPAGFTVKRQSNPAVFLSNSSLDWYKLTENTRHVLNGLMTSSAKKQMEEALKEHPDLDRLNGYKTISGIVGEISRDPKNFESIETMKQIIEEYAPLEIV</sequence>
<accession>H1YAN9</accession>
<dbReference type="EMBL" id="CM001403">
    <property type="protein sequence ID" value="EHQ29159.1"/>
    <property type="molecule type" value="Genomic_DNA"/>
</dbReference>
<dbReference type="OrthoDB" id="799900at2"/>
<organism evidence="1 2">
    <name type="scientific">Mucilaginibacter paludis DSM 18603</name>
    <dbReference type="NCBI Taxonomy" id="714943"/>
    <lineage>
        <taxon>Bacteria</taxon>
        <taxon>Pseudomonadati</taxon>
        <taxon>Bacteroidota</taxon>
        <taxon>Sphingobacteriia</taxon>
        <taxon>Sphingobacteriales</taxon>
        <taxon>Sphingobacteriaceae</taxon>
        <taxon>Mucilaginibacter</taxon>
    </lineage>
</organism>
<name>H1YAN9_9SPHI</name>
<proteinExistence type="predicted"/>